<proteinExistence type="predicted"/>
<feature type="region of interest" description="Disordered" evidence="1">
    <location>
        <begin position="1"/>
        <end position="23"/>
    </location>
</feature>
<reference evidence="2 3" key="1">
    <citation type="journal article" date="2013" name="BMC Genomics">
        <title>The miniature genome of a carnivorous plant Genlisea aurea contains a low number of genes and short non-coding sequences.</title>
        <authorList>
            <person name="Leushkin E.V."/>
            <person name="Sutormin R.A."/>
            <person name="Nabieva E.R."/>
            <person name="Penin A.A."/>
            <person name="Kondrashov A.S."/>
            <person name="Logacheva M.D."/>
        </authorList>
    </citation>
    <scope>NUCLEOTIDE SEQUENCE [LARGE SCALE GENOMIC DNA]</scope>
</reference>
<name>S8C208_9LAMI</name>
<dbReference type="EMBL" id="AUSU01009208">
    <property type="protein sequence ID" value="EPS58451.1"/>
    <property type="molecule type" value="Genomic_DNA"/>
</dbReference>
<organism evidence="2 3">
    <name type="scientific">Genlisea aurea</name>
    <dbReference type="NCBI Taxonomy" id="192259"/>
    <lineage>
        <taxon>Eukaryota</taxon>
        <taxon>Viridiplantae</taxon>
        <taxon>Streptophyta</taxon>
        <taxon>Embryophyta</taxon>
        <taxon>Tracheophyta</taxon>
        <taxon>Spermatophyta</taxon>
        <taxon>Magnoliopsida</taxon>
        <taxon>eudicotyledons</taxon>
        <taxon>Gunneridae</taxon>
        <taxon>Pentapetalae</taxon>
        <taxon>asterids</taxon>
        <taxon>lamiids</taxon>
        <taxon>Lamiales</taxon>
        <taxon>Lentibulariaceae</taxon>
        <taxon>Genlisea</taxon>
    </lineage>
</organism>
<evidence type="ECO:0000256" key="1">
    <source>
        <dbReference type="SAM" id="MobiDB-lite"/>
    </source>
</evidence>
<feature type="region of interest" description="Disordered" evidence="1">
    <location>
        <begin position="54"/>
        <end position="73"/>
    </location>
</feature>
<dbReference type="AlphaFoldDB" id="S8C208"/>
<sequence>MDGSKPTYTLEWTPNGLNPTISRPPTAFLASAATRRFRHSAVRAAEVQIQCRLRPDGANPAPTGSGGAFPLSREHWLGAVREEGV</sequence>
<evidence type="ECO:0000313" key="2">
    <source>
        <dbReference type="EMBL" id="EPS58451.1"/>
    </source>
</evidence>
<keyword evidence="3" id="KW-1185">Reference proteome</keyword>
<dbReference type="Proteomes" id="UP000015453">
    <property type="component" value="Unassembled WGS sequence"/>
</dbReference>
<evidence type="ECO:0000313" key="3">
    <source>
        <dbReference type="Proteomes" id="UP000015453"/>
    </source>
</evidence>
<comment type="caution">
    <text evidence="2">The sequence shown here is derived from an EMBL/GenBank/DDBJ whole genome shotgun (WGS) entry which is preliminary data.</text>
</comment>
<gene>
    <name evidence="2" type="ORF">M569_16363</name>
</gene>
<protein>
    <submittedName>
        <fullName evidence="2">Uncharacterized protein</fullName>
    </submittedName>
</protein>
<accession>S8C208</accession>